<dbReference type="AlphaFoldDB" id="A0A940YDE9"/>
<dbReference type="Pfam" id="PF00128">
    <property type="entry name" value="Alpha-amylase"/>
    <property type="match status" value="1"/>
</dbReference>
<organism evidence="3 4">
    <name type="scientific">Streptomyces liliiviolaceus</name>
    <dbReference type="NCBI Taxonomy" id="2823109"/>
    <lineage>
        <taxon>Bacteria</taxon>
        <taxon>Bacillati</taxon>
        <taxon>Actinomycetota</taxon>
        <taxon>Actinomycetes</taxon>
        <taxon>Kitasatosporales</taxon>
        <taxon>Streptomycetaceae</taxon>
        <taxon>Streptomyces</taxon>
    </lineage>
</organism>
<dbReference type="RefSeq" id="WP_210892982.1">
    <property type="nucleotide sequence ID" value="NZ_JAGPYQ010000002.1"/>
</dbReference>
<sequence>MTTADSTPAAAATPAATSAAAVAQAGPPSGAADDDWWRTAVIYQIYPRSFADGDGDGTGDLPGITGRLDHLADLGVDALWLSPFYPSPQRDGGYDVADYRAVDPRYGTLADFDELLARAHDVGIRVIVDLVPNHCSSEHLAFRDALAAAPGSDERALFHFRDGRGPDGSLPPNDWTSMFEGPAWTRVTEADGRPGQWYLHLFDASQPDWNWDNPAVREDFERTLRFWLDRDVDGFRVDVCDALVKAPGLPDWPRPTHGVIEPVDGVMPPMWDQEGIHEIFRSWRRLLDTYDGRRILCAEAWLPPERAARIIRADEMHQAFNFRFLETPWQAAPLRNVIAESLAANDGVGAPTTWVLSNHDVMRHASRFGYEGQVELEHGVGADDPQPDRPLGLRRARAATALMLALPGSAYLYQGEELGLPEATALPDAARQDPVWERSGHRIRGRDGCRVPLPWTETDPAFGFGTRSGSDTWLPQPPDYGSYAVAAQRGRPGSTLELYRTLLDLRRRYRLGEGTLKWLSSPDAVLHLANGSVEVVANLGAQPVPLPPGARVLAASEPVTTHVPPDATVWFTTGEPDRAEAAVTAVA</sequence>
<evidence type="ECO:0000313" key="4">
    <source>
        <dbReference type="Proteomes" id="UP000677413"/>
    </source>
</evidence>
<evidence type="ECO:0000259" key="2">
    <source>
        <dbReference type="SMART" id="SM00642"/>
    </source>
</evidence>
<dbReference type="Gene3D" id="3.90.400.10">
    <property type="entry name" value="Oligo-1,6-glucosidase, Domain 2"/>
    <property type="match status" value="1"/>
</dbReference>
<dbReference type="InterPro" id="IPR006047">
    <property type="entry name" value="GH13_cat_dom"/>
</dbReference>
<reference evidence="3 4" key="1">
    <citation type="submission" date="2021-04" db="EMBL/GenBank/DDBJ databases">
        <authorList>
            <person name="Tang X."/>
            <person name="Zhou X."/>
            <person name="Chen X."/>
            <person name="Cernava T."/>
            <person name="Zhang C."/>
        </authorList>
    </citation>
    <scope>NUCLEOTIDE SEQUENCE [LARGE SCALE GENOMIC DNA]</scope>
    <source>
        <strain evidence="3 4">BH-SS-21</strain>
    </source>
</reference>
<feature type="domain" description="Glycosyl hydrolase family 13 catalytic" evidence="2">
    <location>
        <begin position="44"/>
        <end position="450"/>
    </location>
</feature>
<protein>
    <submittedName>
        <fullName evidence="3">Glycoside hydrolase family 13 protein</fullName>
    </submittedName>
</protein>
<dbReference type="GO" id="GO:0004556">
    <property type="term" value="F:alpha-amylase activity"/>
    <property type="evidence" value="ECO:0007669"/>
    <property type="project" value="TreeGrafter"/>
</dbReference>
<comment type="caution">
    <text evidence="3">The sequence shown here is derived from an EMBL/GenBank/DDBJ whole genome shotgun (WGS) entry which is preliminary data.</text>
</comment>
<dbReference type="SUPFAM" id="SSF51445">
    <property type="entry name" value="(Trans)glycosidases"/>
    <property type="match status" value="1"/>
</dbReference>
<accession>A0A940YDE9</accession>
<name>A0A940YDE9_9ACTN</name>
<dbReference type="Gene3D" id="3.20.20.80">
    <property type="entry name" value="Glycosidases"/>
    <property type="match status" value="1"/>
</dbReference>
<comment type="similarity">
    <text evidence="1">Belongs to the glycosyl hydrolase 13 family.</text>
</comment>
<dbReference type="InterPro" id="IPR045857">
    <property type="entry name" value="O16G_dom_2"/>
</dbReference>
<dbReference type="Proteomes" id="UP000677413">
    <property type="component" value="Unassembled WGS sequence"/>
</dbReference>
<dbReference type="InterPro" id="IPR017853">
    <property type="entry name" value="GH"/>
</dbReference>
<proteinExistence type="inferred from homology"/>
<dbReference type="PANTHER" id="PTHR10357">
    <property type="entry name" value="ALPHA-AMYLASE FAMILY MEMBER"/>
    <property type="match status" value="1"/>
</dbReference>
<keyword evidence="3" id="KW-0378">Hydrolase</keyword>
<dbReference type="CDD" id="cd11332">
    <property type="entry name" value="AmyAc_OligoGlu_TS"/>
    <property type="match status" value="1"/>
</dbReference>
<evidence type="ECO:0000313" key="3">
    <source>
        <dbReference type="EMBL" id="MBQ0854949.1"/>
    </source>
</evidence>
<gene>
    <name evidence="3" type="ORF">J8N05_43075</name>
</gene>
<dbReference type="EMBL" id="JAGPYQ010000002">
    <property type="protein sequence ID" value="MBQ0854949.1"/>
    <property type="molecule type" value="Genomic_DNA"/>
</dbReference>
<dbReference type="SMART" id="SM00642">
    <property type="entry name" value="Aamy"/>
    <property type="match status" value="1"/>
</dbReference>
<keyword evidence="4" id="KW-1185">Reference proteome</keyword>
<evidence type="ECO:0000256" key="1">
    <source>
        <dbReference type="ARBA" id="ARBA00008061"/>
    </source>
</evidence>
<dbReference type="GO" id="GO:0009313">
    <property type="term" value="P:oligosaccharide catabolic process"/>
    <property type="evidence" value="ECO:0007669"/>
    <property type="project" value="TreeGrafter"/>
</dbReference>
<dbReference type="PANTHER" id="PTHR10357:SF179">
    <property type="entry name" value="NEUTRAL AND BASIC AMINO ACID TRANSPORT PROTEIN RBAT"/>
    <property type="match status" value="1"/>
</dbReference>